<keyword evidence="5" id="KW-0732">Signal</keyword>
<organism evidence="7 8">
    <name type="scientific">Chytriomyces confervae</name>
    <dbReference type="NCBI Taxonomy" id="246404"/>
    <lineage>
        <taxon>Eukaryota</taxon>
        <taxon>Fungi</taxon>
        <taxon>Fungi incertae sedis</taxon>
        <taxon>Chytridiomycota</taxon>
        <taxon>Chytridiomycota incertae sedis</taxon>
        <taxon>Chytridiomycetes</taxon>
        <taxon>Chytridiales</taxon>
        <taxon>Chytriomycetaceae</taxon>
        <taxon>Chytriomyces</taxon>
    </lineage>
</organism>
<comment type="caution">
    <text evidence="4">Lacks conserved residue(s) required for the propagation of feature annotation.</text>
</comment>
<reference evidence="7 8" key="1">
    <citation type="journal article" date="2019" name="Sci. Rep.">
        <title>Comparative genomics of chytrid fungi reveal insights into the obligate biotrophic and pathogenic lifestyle of Synchytrium endobioticum.</title>
        <authorList>
            <person name="van de Vossenberg B.T.L.H."/>
            <person name="Warris S."/>
            <person name="Nguyen H.D.T."/>
            <person name="van Gent-Pelzer M.P.E."/>
            <person name="Joly D.L."/>
            <person name="van de Geest H.C."/>
            <person name="Bonants P.J.M."/>
            <person name="Smith D.S."/>
            <person name="Levesque C.A."/>
            <person name="van der Lee T.A.J."/>
        </authorList>
    </citation>
    <scope>NUCLEOTIDE SEQUENCE [LARGE SCALE GENOMIC DNA]</scope>
    <source>
        <strain evidence="7 8">CBS 675.73</strain>
    </source>
</reference>
<dbReference type="Proteomes" id="UP000320333">
    <property type="component" value="Unassembled WGS sequence"/>
</dbReference>
<evidence type="ECO:0000256" key="3">
    <source>
        <dbReference type="ARBA" id="ARBA00023295"/>
    </source>
</evidence>
<comment type="caution">
    <text evidence="7">The sequence shown here is derived from an EMBL/GenBank/DDBJ whole genome shotgun (WGS) entry which is preliminary data.</text>
</comment>
<feature type="domain" description="GH26" evidence="6">
    <location>
        <begin position="1"/>
        <end position="270"/>
    </location>
</feature>
<accession>A0A507FDH8</accession>
<keyword evidence="3" id="KW-0326">Glycosidase</keyword>
<sequence length="353" mass="38357">MLLLSLLLPFIITPVFALGKLEPADGKLLFGAWIDTSSEPQSGGDSPFAFNSRIGFRANYDVPNHDLDGTLKLSVLNDSTNAAIFLTIYPMKGITEAAVTDDQIVALANQVNGLTKSTGRNLFLRLAPEMNGDWFIYGEQPTAFITFWRRFHNLFTPIAPQVALVWSPNFRSASERFPYDPYWPGTEYVDWISESAAAFHMASKGRPLDAGAGQTATVMSFWNSFIFNASFRSKYSLVKMVFCFEMVKTEDEETTNDYRSTVDPATLVEFKKGLAALDRAGVVVWAQDTRVSATTSTAVVRTATATSLVVATEAVAATAVASEVVSTAQQRSGATAVGSVWSLVLVVVVGLAL</sequence>
<dbReference type="PROSITE" id="PS51764">
    <property type="entry name" value="GH26"/>
    <property type="match status" value="1"/>
</dbReference>
<dbReference type="OrthoDB" id="428177at2759"/>
<dbReference type="InterPro" id="IPR017853">
    <property type="entry name" value="GH"/>
</dbReference>
<dbReference type="AlphaFoldDB" id="A0A507FDH8"/>
<keyword evidence="8" id="KW-1185">Reference proteome</keyword>
<evidence type="ECO:0000256" key="2">
    <source>
        <dbReference type="ARBA" id="ARBA00022801"/>
    </source>
</evidence>
<gene>
    <name evidence="7" type="ORF">CcCBS67573_g04455</name>
</gene>
<evidence type="ECO:0000256" key="5">
    <source>
        <dbReference type="SAM" id="SignalP"/>
    </source>
</evidence>
<evidence type="ECO:0000313" key="7">
    <source>
        <dbReference type="EMBL" id="TPX74274.1"/>
    </source>
</evidence>
<feature type="signal peptide" evidence="5">
    <location>
        <begin position="1"/>
        <end position="17"/>
    </location>
</feature>
<dbReference type="Gene3D" id="3.20.20.80">
    <property type="entry name" value="Glycosidases"/>
    <property type="match status" value="1"/>
</dbReference>
<dbReference type="PANTHER" id="PTHR40079:SF4">
    <property type="entry name" value="GH26 DOMAIN-CONTAINING PROTEIN-RELATED"/>
    <property type="match status" value="1"/>
</dbReference>
<keyword evidence="2" id="KW-0378">Hydrolase</keyword>
<comment type="similarity">
    <text evidence="1 4">Belongs to the glycosyl hydrolase 26 family.</text>
</comment>
<evidence type="ECO:0000256" key="1">
    <source>
        <dbReference type="ARBA" id="ARBA00007754"/>
    </source>
</evidence>
<protein>
    <recommendedName>
        <fullName evidence="6">GH26 domain-containing protein</fullName>
    </recommendedName>
</protein>
<evidence type="ECO:0000259" key="6">
    <source>
        <dbReference type="PROSITE" id="PS51764"/>
    </source>
</evidence>
<proteinExistence type="inferred from homology"/>
<evidence type="ECO:0000256" key="4">
    <source>
        <dbReference type="PROSITE-ProRule" id="PRU01100"/>
    </source>
</evidence>
<dbReference type="SUPFAM" id="SSF51445">
    <property type="entry name" value="(Trans)glycosidases"/>
    <property type="match status" value="1"/>
</dbReference>
<dbReference type="InterPro" id="IPR022790">
    <property type="entry name" value="GH26_dom"/>
</dbReference>
<name>A0A507FDH8_9FUNG</name>
<dbReference type="PANTHER" id="PTHR40079">
    <property type="entry name" value="MANNAN ENDO-1,4-BETA-MANNOSIDASE E-RELATED"/>
    <property type="match status" value="1"/>
</dbReference>
<dbReference type="EMBL" id="QEAP01000134">
    <property type="protein sequence ID" value="TPX74274.1"/>
    <property type="molecule type" value="Genomic_DNA"/>
</dbReference>
<feature type="chain" id="PRO_5021411460" description="GH26 domain-containing protein" evidence="5">
    <location>
        <begin position="18"/>
        <end position="353"/>
    </location>
</feature>
<dbReference type="Pfam" id="PF02156">
    <property type="entry name" value="Glyco_hydro_26"/>
    <property type="match status" value="1"/>
</dbReference>
<dbReference type="InterPro" id="IPR000805">
    <property type="entry name" value="Glyco_hydro_26"/>
</dbReference>
<dbReference type="GO" id="GO:0006080">
    <property type="term" value="P:substituted mannan metabolic process"/>
    <property type="evidence" value="ECO:0007669"/>
    <property type="project" value="InterPro"/>
</dbReference>
<dbReference type="STRING" id="246404.A0A507FDH8"/>
<evidence type="ECO:0000313" key="8">
    <source>
        <dbReference type="Proteomes" id="UP000320333"/>
    </source>
</evidence>
<dbReference type="GO" id="GO:0016985">
    <property type="term" value="F:mannan endo-1,4-beta-mannosidase activity"/>
    <property type="evidence" value="ECO:0007669"/>
    <property type="project" value="InterPro"/>
</dbReference>